<evidence type="ECO:0000313" key="2">
    <source>
        <dbReference type="Proteomes" id="UP000031512"/>
    </source>
</evidence>
<protein>
    <submittedName>
        <fullName evidence="1">Uncharacterized protein</fullName>
    </submittedName>
</protein>
<dbReference type="eggNOG" id="ENOG502TN4Z">
    <property type="taxonomic scope" value="Eukaryota"/>
</dbReference>
<accession>L1LFM8</accession>
<dbReference type="EMBL" id="ACOU01000002">
    <property type="protein sequence ID" value="EKX74060.1"/>
    <property type="molecule type" value="Genomic_DNA"/>
</dbReference>
<reference evidence="1 2" key="1">
    <citation type="journal article" date="2012" name="BMC Genomics">
        <title>Comparative genomic analysis and phylogenetic position of Theileria equi.</title>
        <authorList>
            <person name="Kappmeyer L.S."/>
            <person name="Thiagarajan M."/>
            <person name="Herndon D.R."/>
            <person name="Ramsay J.D."/>
            <person name="Caler E."/>
            <person name="Djikeng A."/>
            <person name="Gillespie J.J."/>
            <person name="Lau A.O."/>
            <person name="Roalson E.H."/>
            <person name="Silva J.C."/>
            <person name="Silva M.G."/>
            <person name="Suarez C.E."/>
            <person name="Ueti M.W."/>
            <person name="Nene V.M."/>
            <person name="Mealey R.H."/>
            <person name="Knowles D.P."/>
            <person name="Brayton K.A."/>
        </authorList>
    </citation>
    <scope>NUCLEOTIDE SEQUENCE [LARGE SCALE GENOMIC DNA]</scope>
    <source>
        <strain evidence="1 2">WA</strain>
    </source>
</reference>
<dbReference type="OrthoDB" id="360805at2759"/>
<dbReference type="VEuPathDB" id="PiroplasmaDB:BEWA_040980"/>
<keyword evidence="2" id="KW-1185">Reference proteome</keyword>
<dbReference type="Proteomes" id="UP000031512">
    <property type="component" value="Unassembled WGS sequence"/>
</dbReference>
<gene>
    <name evidence="1" type="ORF">BEWA_040980</name>
</gene>
<dbReference type="AlphaFoldDB" id="L1LFM8"/>
<name>L1LFM8_THEEQ</name>
<proteinExistence type="predicted"/>
<sequence>MNIITNELNIMNDMLRPFSTGRNGVYYTVKRFLCPIYGRKFERNFTSHVDLATSIIRNAHGSFLSDSEPSKVIIGFKKHIEDLEGLILSKEEAICTMNMCLDLGHLNRRLFRNCIEIVEDEYFKPVLVKDCDKVHPLTDLGYKNIDNTYEFVNNMSIQHKALIVIWTHIINQRKDHSQHGRHRQLYKPSESIDPEKEEIVTTRKLGRVLDPKPIRARISRIPSGKKLSNMLALQLREQIPDASLSDACYISHIFTTDLPLSGQLNEDTIDLLAQRFSEFTPSKLVDNMYSISKFCRSATRRFNEIWSFHDPNVDRIPTKRRCLYKIERRQFKSSFVLHVLKTLELYCDPERNKKDTVNPYIYEKNMLTLPLHIMLDLSHSDIPIPINLWDKLVVKIDTILKDVKYLDLCSIGLFFEAVVVSKYTTENTIEVAKGMLKKCVIDNDKIETYNSIQYILKVVSEQCLENEFRDLIDALLDDLGTTQNTNTNLFGS</sequence>
<evidence type="ECO:0000313" key="1">
    <source>
        <dbReference type="EMBL" id="EKX74060.1"/>
    </source>
</evidence>
<organism evidence="1 2">
    <name type="scientific">Theileria equi strain WA</name>
    <dbReference type="NCBI Taxonomy" id="1537102"/>
    <lineage>
        <taxon>Eukaryota</taxon>
        <taxon>Sar</taxon>
        <taxon>Alveolata</taxon>
        <taxon>Apicomplexa</taxon>
        <taxon>Aconoidasida</taxon>
        <taxon>Piroplasmida</taxon>
        <taxon>Theileriidae</taxon>
        <taxon>Theileria</taxon>
    </lineage>
</organism>
<dbReference type="GeneID" id="15807508"/>
<comment type="caution">
    <text evidence="1">The sequence shown here is derived from an EMBL/GenBank/DDBJ whole genome shotgun (WGS) entry which is preliminary data.</text>
</comment>
<dbReference type="RefSeq" id="XP_004833512.1">
    <property type="nucleotide sequence ID" value="XM_004833455.1"/>
</dbReference>
<dbReference type="KEGG" id="beq:BEWA_040980"/>